<keyword evidence="1" id="KW-0472">Membrane</keyword>
<protein>
    <submittedName>
        <fullName evidence="2">Uncharacterized protein</fullName>
    </submittedName>
</protein>
<evidence type="ECO:0000256" key="1">
    <source>
        <dbReference type="SAM" id="Phobius"/>
    </source>
</evidence>
<sequence>MAETLCFFGLTTVRMGTRIVAYLQFWSQVFVAVLVMLKYFSHWSDTDESTTGGSANNSSSDNQTSSYTEINYYSELDFDDSIFSKLSSTVLIIYTSYYLKIATYTHNLMYLNFWMILNSLYFFTSIAFIIFASLRIGSFLIFTSGLIVVLIKSYELYIVYQFYTDELLSGTVNNNQNPPSNGDQSLPQNHTTVEIGTEVNSTINDHRPTLEVKNITNNTN</sequence>
<gene>
    <name evidence="2" type="ORF">AGLY_009673</name>
</gene>
<feature type="transmembrane region" description="Helical" evidence="1">
    <location>
        <begin position="139"/>
        <end position="160"/>
    </location>
</feature>
<organism evidence="2 3">
    <name type="scientific">Aphis glycines</name>
    <name type="common">Soybean aphid</name>
    <dbReference type="NCBI Taxonomy" id="307491"/>
    <lineage>
        <taxon>Eukaryota</taxon>
        <taxon>Metazoa</taxon>
        <taxon>Ecdysozoa</taxon>
        <taxon>Arthropoda</taxon>
        <taxon>Hexapoda</taxon>
        <taxon>Insecta</taxon>
        <taxon>Pterygota</taxon>
        <taxon>Neoptera</taxon>
        <taxon>Paraneoptera</taxon>
        <taxon>Hemiptera</taxon>
        <taxon>Sternorrhyncha</taxon>
        <taxon>Aphidomorpha</taxon>
        <taxon>Aphidoidea</taxon>
        <taxon>Aphididae</taxon>
        <taxon>Aphidini</taxon>
        <taxon>Aphis</taxon>
        <taxon>Aphis</taxon>
    </lineage>
</organism>
<dbReference type="EMBL" id="VYZN01000038">
    <property type="protein sequence ID" value="KAE9532592.1"/>
    <property type="molecule type" value="Genomic_DNA"/>
</dbReference>
<evidence type="ECO:0000313" key="2">
    <source>
        <dbReference type="EMBL" id="KAE9532592.1"/>
    </source>
</evidence>
<feature type="transmembrane region" description="Helical" evidence="1">
    <location>
        <begin position="20"/>
        <end position="40"/>
    </location>
</feature>
<feature type="transmembrane region" description="Helical" evidence="1">
    <location>
        <begin position="111"/>
        <end position="133"/>
    </location>
</feature>
<dbReference type="AlphaFoldDB" id="A0A6G0TIQ1"/>
<dbReference type="Proteomes" id="UP000475862">
    <property type="component" value="Unassembled WGS sequence"/>
</dbReference>
<comment type="caution">
    <text evidence="2">The sequence shown here is derived from an EMBL/GenBank/DDBJ whole genome shotgun (WGS) entry which is preliminary data.</text>
</comment>
<keyword evidence="1" id="KW-1133">Transmembrane helix</keyword>
<keyword evidence="3" id="KW-1185">Reference proteome</keyword>
<keyword evidence="1" id="KW-0812">Transmembrane</keyword>
<reference evidence="2 3" key="1">
    <citation type="submission" date="2019-08" db="EMBL/GenBank/DDBJ databases">
        <title>The genome of the soybean aphid Biotype 1, its phylome, world population structure and adaptation to the North American continent.</title>
        <authorList>
            <person name="Giordano R."/>
            <person name="Donthu R.K."/>
            <person name="Hernandez A.G."/>
            <person name="Wright C.L."/>
            <person name="Zimin A.V."/>
        </authorList>
    </citation>
    <scope>NUCLEOTIDE SEQUENCE [LARGE SCALE GENOMIC DNA]</scope>
    <source>
        <tissue evidence="2">Whole aphids</tissue>
    </source>
</reference>
<accession>A0A6G0TIQ1</accession>
<name>A0A6G0TIQ1_APHGL</name>
<evidence type="ECO:0000313" key="3">
    <source>
        <dbReference type="Proteomes" id="UP000475862"/>
    </source>
</evidence>
<dbReference type="OrthoDB" id="6621855at2759"/>
<proteinExistence type="predicted"/>